<evidence type="ECO:0000256" key="2">
    <source>
        <dbReference type="SAM" id="SignalP"/>
    </source>
</evidence>
<evidence type="ECO:0000313" key="4">
    <source>
        <dbReference type="Proteomes" id="UP000585836"/>
    </source>
</evidence>
<evidence type="ECO:0008006" key="5">
    <source>
        <dbReference type="Google" id="ProtNLM"/>
    </source>
</evidence>
<feature type="chain" id="PRO_5031481335" description="Secreted protein" evidence="2">
    <location>
        <begin position="28"/>
        <end position="91"/>
    </location>
</feature>
<accession>A0A7W9UN37</accession>
<feature type="compositionally biased region" description="Polar residues" evidence="1">
    <location>
        <begin position="76"/>
        <end position="91"/>
    </location>
</feature>
<organism evidence="3 4">
    <name type="scientific">Streptomyces echinatus</name>
    <dbReference type="NCBI Taxonomy" id="67293"/>
    <lineage>
        <taxon>Bacteria</taxon>
        <taxon>Bacillati</taxon>
        <taxon>Actinomycetota</taxon>
        <taxon>Actinomycetes</taxon>
        <taxon>Kitasatosporales</taxon>
        <taxon>Streptomycetaceae</taxon>
        <taxon>Streptomyces</taxon>
    </lineage>
</organism>
<evidence type="ECO:0000313" key="3">
    <source>
        <dbReference type="EMBL" id="MBB5924843.1"/>
    </source>
</evidence>
<gene>
    <name evidence="3" type="ORF">FHS34_000278</name>
</gene>
<keyword evidence="2" id="KW-0732">Signal</keyword>
<proteinExistence type="predicted"/>
<keyword evidence="4" id="KW-1185">Reference proteome</keyword>
<dbReference type="RefSeq" id="WP_184958769.1">
    <property type="nucleotide sequence ID" value="NZ_BAAAWF010000028.1"/>
</dbReference>
<feature type="region of interest" description="Disordered" evidence="1">
    <location>
        <begin position="70"/>
        <end position="91"/>
    </location>
</feature>
<reference evidence="3 4" key="1">
    <citation type="submission" date="2020-08" db="EMBL/GenBank/DDBJ databases">
        <title>Genomic Encyclopedia of Type Strains, Phase III (KMG-III): the genomes of soil and plant-associated and newly described type strains.</title>
        <authorList>
            <person name="Whitman W."/>
        </authorList>
    </citation>
    <scope>NUCLEOTIDE SEQUENCE [LARGE SCALE GENOMIC DNA]</scope>
    <source>
        <strain evidence="3 4">CECT 3313</strain>
    </source>
</reference>
<protein>
    <recommendedName>
        <fullName evidence="5">Secreted protein</fullName>
    </recommendedName>
</protein>
<dbReference type="Proteomes" id="UP000585836">
    <property type="component" value="Unassembled WGS sequence"/>
</dbReference>
<sequence length="91" mass="9263">MHKFHKAVLVGALLGSVGSLGSTTAFAHGERGHDLDITQGIECRSHDMNIEVIGSVGALTGLAGNLLNGEGNPGAQQSHLGSDMGCNNQAL</sequence>
<comment type="caution">
    <text evidence="3">The sequence shown here is derived from an EMBL/GenBank/DDBJ whole genome shotgun (WGS) entry which is preliminary data.</text>
</comment>
<dbReference type="AlphaFoldDB" id="A0A7W9UN37"/>
<dbReference type="EMBL" id="JACHJK010000001">
    <property type="protein sequence ID" value="MBB5924843.1"/>
    <property type="molecule type" value="Genomic_DNA"/>
</dbReference>
<feature type="signal peptide" evidence="2">
    <location>
        <begin position="1"/>
        <end position="27"/>
    </location>
</feature>
<evidence type="ECO:0000256" key="1">
    <source>
        <dbReference type="SAM" id="MobiDB-lite"/>
    </source>
</evidence>
<name>A0A7W9UN37_9ACTN</name>